<protein>
    <submittedName>
        <fullName evidence="1">Uncharacterized protein</fullName>
    </submittedName>
</protein>
<gene>
    <name evidence="1" type="ORF">BaRGS_00009625</name>
</gene>
<dbReference type="EMBL" id="JACVVK020000046">
    <property type="protein sequence ID" value="KAK7499078.1"/>
    <property type="molecule type" value="Genomic_DNA"/>
</dbReference>
<dbReference type="SUPFAM" id="SSF50960">
    <property type="entry name" value="TolB, C-terminal domain"/>
    <property type="match status" value="1"/>
</dbReference>
<reference evidence="1 2" key="1">
    <citation type="journal article" date="2023" name="Sci. Data">
        <title>Genome assembly of the Korean intertidal mud-creeper Batillaria attramentaria.</title>
        <authorList>
            <person name="Patra A.K."/>
            <person name="Ho P.T."/>
            <person name="Jun S."/>
            <person name="Lee S.J."/>
            <person name="Kim Y."/>
            <person name="Won Y.J."/>
        </authorList>
    </citation>
    <scope>NUCLEOTIDE SEQUENCE [LARGE SCALE GENOMIC DNA]</scope>
    <source>
        <strain evidence="1">Wonlab-2016</strain>
    </source>
</reference>
<accession>A0ABD0LIV6</accession>
<evidence type="ECO:0000313" key="2">
    <source>
        <dbReference type="Proteomes" id="UP001519460"/>
    </source>
</evidence>
<dbReference type="InterPro" id="IPR015943">
    <property type="entry name" value="WD40/YVTN_repeat-like_dom_sf"/>
</dbReference>
<dbReference type="Gene3D" id="2.130.10.10">
    <property type="entry name" value="YVTN repeat-like/Quinoprotein amine dehydrogenase"/>
    <property type="match status" value="1"/>
</dbReference>
<comment type="caution">
    <text evidence="1">The sequence shown here is derived from an EMBL/GenBank/DDBJ whole genome shotgun (WGS) entry which is preliminary data.</text>
</comment>
<sequence>MWIVCFRVLYTGHISLSVPQLHNQNVDVCSNDPEKVWNLNNLDADVLHANEIIKGAVKSLAVSRAAGIVACHGGVQGQAEVKLVELNTGRVTGTLQQAAHVAFVSNVSISAGGRYILTSNVWAQDEDSPRENTPATVDWPLLRCMVLWDAEKQTTLFSQVNARYAFFDRHGSSLGVVHCIWYSPFDWADNLYRFSFLLLDSEVSCVREQHFNLPDHCEPVGSPVLFCDRRSHTWAFVSVLQMCQKTFTSQSIAVVCQFETVLWIKYITHGGGGVGTGGGSKYEVPEPTIIRLQDLIRYPDQKDLIANVTVVSTNLLLIVYVKNVEHFVFDSSRGLVVPPGVDKGVILYDLLKNVVVKHSPRVFDTVTNKMLCKVDADLHPGSVRLTLDGRYLVGLTQDQRALHIFRTDDGTHKGSLLIHGKATCVEVAEDGRTIAVGTCDGRIMLLSLVLEFSDPYCEHIQHLPSRNPPPPPALELDGNAKDKKKAGLLLDEDAQVIRGTTPELIRLSAKIRSDVKMAVRKQPSFRSITNAMVVAQKFQQSRSQACVIQ</sequence>
<proteinExistence type="predicted"/>
<dbReference type="AlphaFoldDB" id="A0ABD0LIV6"/>
<keyword evidence="2" id="KW-1185">Reference proteome</keyword>
<evidence type="ECO:0000313" key="1">
    <source>
        <dbReference type="EMBL" id="KAK7499078.1"/>
    </source>
</evidence>
<dbReference type="Proteomes" id="UP001519460">
    <property type="component" value="Unassembled WGS sequence"/>
</dbReference>
<organism evidence="1 2">
    <name type="scientific">Batillaria attramentaria</name>
    <dbReference type="NCBI Taxonomy" id="370345"/>
    <lineage>
        <taxon>Eukaryota</taxon>
        <taxon>Metazoa</taxon>
        <taxon>Spiralia</taxon>
        <taxon>Lophotrochozoa</taxon>
        <taxon>Mollusca</taxon>
        <taxon>Gastropoda</taxon>
        <taxon>Caenogastropoda</taxon>
        <taxon>Sorbeoconcha</taxon>
        <taxon>Cerithioidea</taxon>
        <taxon>Batillariidae</taxon>
        <taxon>Batillaria</taxon>
    </lineage>
</organism>
<name>A0ABD0LIV6_9CAEN</name>